<proteinExistence type="inferred from homology"/>
<gene>
    <name evidence="2" type="primary">LOC111929625</name>
</gene>
<reference evidence="2" key="2">
    <citation type="submission" date="2025-09" db="UniProtKB">
        <authorList>
            <consortium name="Ensembl"/>
        </authorList>
    </citation>
    <scope>IDENTIFICATION</scope>
</reference>
<dbReference type="AlphaFoldDB" id="A0A8C0VPP9"/>
<sequence>METLLPSSSSKGSLSRVLGFGRAVWQGVVPAGSVVWDLRELLAVEQAIQAVIPQLLLLLLSSSSSLEEEAAERMEDEEQERLLSYWQSVGRGHQVDVPRDMAEPIQQLTRNNNPQERQSIPFTLIQRKEKLGDLLYEKRQYGKAKWACIRMKEKQYEQSICLGFMKLMRYICEQNSSGLYLGITVPIVTIVHTNEAQSAMTQAVTVAYYLPEVLQDEPPHPFDSDIIIEEWPATIVYSRSFRGITNEDSIMREINLLAAILESPELCLQDTFIIAGYTNPAAANRHNEIWFLQRP</sequence>
<dbReference type="InterPro" id="IPR011256">
    <property type="entry name" value="Reg_factor_effector_dom_sf"/>
</dbReference>
<reference evidence="2" key="1">
    <citation type="submission" date="2025-08" db="UniProtKB">
        <authorList>
            <consortium name="Ensembl"/>
        </authorList>
    </citation>
    <scope>IDENTIFICATION</scope>
</reference>
<dbReference type="PANTHER" id="PTHR11220:SF7">
    <property type="entry name" value="SOUL PROTEIN"/>
    <property type="match status" value="1"/>
</dbReference>
<name>A0A8C0VPP9_CYACU</name>
<comment type="similarity">
    <text evidence="1">Belongs to the HEBP family.</text>
</comment>
<keyword evidence="3" id="KW-1185">Reference proteome</keyword>
<dbReference type="Pfam" id="PF04832">
    <property type="entry name" value="SOUL"/>
    <property type="match status" value="1"/>
</dbReference>
<dbReference type="SUPFAM" id="SSF55136">
    <property type="entry name" value="Probable bacterial effector-binding domain"/>
    <property type="match status" value="1"/>
</dbReference>
<evidence type="ECO:0000256" key="1">
    <source>
        <dbReference type="ARBA" id="ARBA00009817"/>
    </source>
</evidence>
<dbReference type="GO" id="GO:0020037">
    <property type="term" value="F:heme binding"/>
    <property type="evidence" value="ECO:0007669"/>
    <property type="project" value="TreeGrafter"/>
</dbReference>
<dbReference type="InterPro" id="IPR006917">
    <property type="entry name" value="SOUL_heme-bd"/>
</dbReference>
<evidence type="ECO:0000313" key="3">
    <source>
        <dbReference type="Proteomes" id="UP000694410"/>
    </source>
</evidence>
<accession>A0A8C0VPP9</accession>
<dbReference type="Ensembl" id="ENSCCET00000037758.1">
    <property type="protein sequence ID" value="ENSCCEP00000025296.1"/>
    <property type="gene ID" value="ENSCCEG00000022334.1"/>
</dbReference>
<dbReference type="Gene3D" id="3.20.80.10">
    <property type="entry name" value="Regulatory factor, effector binding domain"/>
    <property type="match status" value="1"/>
</dbReference>
<organism evidence="2 3">
    <name type="scientific">Cyanistes caeruleus</name>
    <name type="common">Eurasian blue tit</name>
    <name type="synonym">Parus caeruleus</name>
    <dbReference type="NCBI Taxonomy" id="156563"/>
    <lineage>
        <taxon>Eukaryota</taxon>
        <taxon>Metazoa</taxon>
        <taxon>Chordata</taxon>
        <taxon>Craniata</taxon>
        <taxon>Vertebrata</taxon>
        <taxon>Euteleostomi</taxon>
        <taxon>Archelosauria</taxon>
        <taxon>Archosauria</taxon>
        <taxon>Dinosauria</taxon>
        <taxon>Saurischia</taxon>
        <taxon>Theropoda</taxon>
        <taxon>Coelurosauria</taxon>
        <taxon>Aves</taxon>
        <taxon>Neognathae</taxon>
        <taxon>Neoaves</taxon>
        <taxon>Telluraves</taxon>
        <taxon>Australaves</taxon>
        <taxon>Passeriformes</taxon>
        <taxon>Paridae</taxon>
        <taxon>Cyanistes</taxon>
    </lineage>
</organism>
<evidence type="ECO:0000313" key="2">
    <source>
        <dbReference type="Ensembl" id="ENSCCEP00000025296.1"/>
    </source>
</evidence>
<protein>
    <submittedName>
        <fullName evidence="2">Heme-binding protein 2-like</fullName>
    </submittedName>
</protein>
<dbReference type="PANTHER" id="PTHR11220">
    <property type="entry name" value="HEME-BINDING PROTEIN-RELATED"/>
    <property type="match status" value="1"/>
</dbReference>
<dbReference type="FunFam" id="3.20.80.10:FF:000007">
    <property type="entry name" value="Heme-binding protein 2"/>
    <property type="match status" value="1"/>
</dbReference>
<dbReference type="Proteomes" id="UP000694410">
    <property type="component" value="Unplaced"/>
</dbReference>